<feature type="chain" id="PRO_5038554343" evidence="8">
    <location>
        <begin position="22"/>
        <end position="427"/>
    </location>
</feature>
<evidence type="ECO:0000256" key="4">
    <source>
        <dbReference type="ARBA" id="ARBA00022729"/>
    </source>
</evidence>
<feature type="signal peptide" evidence="8">
    <location>
        <begin position="1"/>
        <end position="21"/>
    </location>
</feature>
<dbReference type="PROSITE" id="PS51257">
    <property type="entry name" value="PROKAR_LIPOPROTEIN"/>
    <property type="match status" value="1"/>
</dbReference>
<accession>A0A084JH64</accession>
<proteinExistence type="inferred from homology"/>
<dbReference type="Pfam" id="PF01547">
    <property type="entry name" value="SBP_bac_1"/>
    <property type="match status" value="1"/>
</dbReference>
<evidence type="ECO:0000256" key="6">
    <source>
        <dbReference type="ARBA" id="ARBA00023139"/>
    </source>
</evidence>
<dbReference type="InterPro" id="IPR006061">
    <property type="entry name" value="SBP_1_CS"/>
</dbReference>
<evidence type="ECO:0000256" key="8">
    <source>
        <dbReference type="SAM" id="SignalP"/>
    </source>
</evidence>
<evidence type="ECO:0000313" key="9">
    <source>
        <dbReference type="EMBL" id="KEZ88298.1"/>
    </source>
</evidence>
<evidence type="ECO:0000256" key="1">
    <source>
        <dbReference type="ARBA" id="ARBA00008520"/>
    </source>
</evidence>
<reference evidence="9 10" key="1">
    <citation type="submission" date="2014-07" db="EMBL/GenBank/DDBJ databases">
        <title>Draft genome of Clostridium celerecrescens 152B isolated from sediments associated with methane hydrate from Krishna Godavari basin.</title>
        <authorList>
            <person name="Honkalas V.S."/>
            <person name="Dabir A.P."/>
            <person name="Arora P."/>
            <person name="Dhakephalkar P.K."/>
        </authorList>
    </citation>
    <scope>NUCLEOTIDE SEQUENCE [LARGE SCALE GENOMIC DNA]</scope>
    <source>
        <strain evidence="9 10">152B</strain>
    </source>
</reference>
<evidence type="ECO:0000256" key="3">
    <source>
        <dbReference type="ARBA" id="ARBA00022475"/>
    </source>
</evidence>
<keyword evidence="5" id="KW-0472">Membrane</keyword>
<name>A0A084JH64_9FIRM</name>
<dbReference type="AlphaFoldDB" id="A0A084JH64"/>
<keyword evidence="7" id="KW-0449">Lipoprotein</keyword>
<dbReference type="STRING" id="29354.IO98_18910"/>
<keyword evidence="3" id="KW-1003">Cell membrane</keyword>
<keyword evidence="2" id="KW-0813">Transport</keyword>
<dbReference type="GO" id="GO:0055085">
    <property type="term" value="P:transmembrane transport"/>
    <property type="evidence" value="ECO:0007669"/>
    <property type="project" value="InterPro"/>
</dbReference>
<protein>
    <submittedName>
        <fullName evidence="9">ABC transporter substrate-binding protein</fullName>
    </submittedName>
</protein>
<dbReference type="PANTHER" id="PTHR43649:SF33">
    <property type="entry name" value="POLYGALACTURONAN_RHAMNOGALACTURONAN-BINDING PROTEIN YTCQ"/>
    <property type="match status" value="1"/>
</dbReference>
<comment type="similarity">
    <text evidence="1">Belongs to the bacterial solute-binding protein 1 family.</text>
</comment>
<dbReference type="InterPro" id="IPR006059">
    <property type="entry name" value="SBP"/>
</dbReference>
<gene>
    <name evidence="9" type="ORF">IO98_18910</name>
</gene>
<evidence type="ECO:0000256" key="7">
    <source>
        <dbReference type="ARBA" id="ARBA00023288"/>
    </source>
</evidence>
<dbReference type="Gene3D" id="3.40.190.10">
    <property type="entry name" value="Periplasmic binding protein-like II"/>
    <property type="match status" value="2"/>
</dbReference>
<evidence type="ECO:0000256" key="2">
    <source>
        <dbReference type="ARBA" id="ARBA00022448"/>
    </source>
</evidence>
<dbReference type="Proteomes" id="UP000028525">
    <property type="component" value="Unassembled WGS sequence"/>
</dbReference>
<sequence>MYMKMKKMLAVGLTCSLAAMLAAGCSDSGKTSGKSSDSGVAHLEFFSSKMENVSTMQKLVDKFNNQNTDVEVTLNSPADAGTVLKTRMTKDDLPDIIAYGGDNIYTELTEAGILLDLSDQEVLKTINDSYMQMVYDINGDKAEKAYGIPFAANASGVIYNTDLFQKAGVTIPETWDEFIEVCEKLSAAGIQPFELSFKDSWTILPSWNSLAPATQPEGFLDAKKEGTATFLGTHEEVLEKYSKLVNYAQTDFMGTSYDDGNRSFANGEAAMLINGVWAVPEIKKTNESINLDMFAYPATNDKSKNKVVSGIDVMLMVTNQCKNPEAAKRFVAFMLEPENSQLYINEQFAFSPVEGVVQEDASVAGLAKDIADGKVTDFVDHYYPNGYNLSAILSEFFLNKANGMDESENIAATLKKCDEQYDILNTR</sequence>
<organism evidence="9 10">
    <name type="scientific">Lacrimispora celerecrescens</name>
    <dbReference type="NCBI Taxonomy" id="29354"/>
    <lineage>
        <taxon>Bacteria</taxon>
        <taxon>Bacillati</taxon>
        <taxon>Bacillota</taxon>
        <taxon>Clostridia</taxon>
        <taxon>Lachnospirales</taxon>
        <taxon>Lachnospiraceae</taxon>
        <taxon>Lacrimispora</taxon>
    </lineage>
</organism>
<evidence type="ECO:0000313" key="10">
    <source>
        <dbReference type="Proteomes" id="UP000028525"/>
    </source>
</evidence>
<dbReference type="OrthoDB" id="9798191at2"/>
<keyword evidence="10" id="KW-1185">Reference proteome</keyword>
<dbReference type="SUPFAM" id="SSF53850">
    <property type="entry name" value="Periplasmic binding protein-like II"/>
    <property type="match status" value="1"/>
</dbReference>
<dbReference type="EMBL" id="JPME01000025">
    <property type="protein sequence ID" value="KEZ88298.1"/>
    <property type="molecule type" value="Genomic_DNA"/>
</dbReference>
<keyword evidence="4 8" id="KW-0732">Signal</keyword>
<dbReference type="PANTHER" id="PTHR43649">
    <property type="entry name" value="ARABINOSE-BINDING PROTEIN-RELATED"/>
    <property type="match status" value="1"/>
</dbReference>
<keyword evidence="6" id="KW-0564">Palmitate</keyword>
<dbReference type="PROSITE" id="PS01037">
    <property type="entry name" value="SBP_BACTERIAL_1"/>
    <property type="match status" value="1"/>
</dbReference>
<comment type="caution">
    <text evidence="9">The sequence shown here is derived from an EMBL/GenBank/DDBJ whole genome shotgun (WGS) entry which is preliminary data.</text>
</comment>
<evidence type="ECO:0000256" key="5">
    <source>
        <dbReference type="ARBA" id="ARBA00023136"/>
    </source>
</evidence>
<dbReference type="InterPro" id="IPR050490">
    <property type="entry name" value="Bact_solute-bd_prot1"/>
</dbReference>